<evidence type="ECO:0000313" key="13">
    <source>
        <dbReference type="Proteomes" id="UP001214415"/>
    </source>
</evidence>
<evidence type="ECO:0000256" key="6">
    <source>
        <dbReference type="ARBA" id="ARBA00022989"/>
    </source>
</evidence>
<evidence type="ECO:0000256" key="1">
    <source>
        <dbReference type="ARBA" id="ARBA00001554"/>
    </source>
</evidence>
<keyword evidence="6 9" id="KW-1133">Transmembrane helix</keyword>
<dbReference type="PROSITE" id="PS51751">
    <property type="entry name" value="EXPERA"/>
    <property type="match status" value="1"/>
</dbReference>
<dbReference type="GO" id="GO:0016020">
    <property type="term" value="C:membrane"/>
    <property type="evidence" value="ECO:0007669"/>
    <property type="project" value="UniProtKB-SubCell"/>
</dbReference>
<keyword evidence="7 9" id="KW-0472">Membrane</keyword>
<keyword evidence="13" id="KW-1185">Reference proteome</keyword>
<dbReference type="InterPro" id="IPR036428">
    <property type="entry name" value="PCD_sf"/>
</dbReference>
<dbReference type="InterPro" id="IPR050376">
    <property type="entry name" value="Pterin-4-alpha-carb_dehyd"/>
</dbReference>
<name>A0AAF0IY59_9BASI</name>
<comment type="similarity">
    <text evidence="3">Belongs to the pterin-4-alpha-carbinolamine dehydratase family.</text>
</comment>
<reference evidence="12" key="1">
    <citation type="submission" date="2023-03" db="EMBL/GenBank/DDBJ databases">
        <title>Mating type loci evolution in Malassezia.</title>
        <authorList>
            <person name="Coelho M.A."/>
        </authorList>
    </citation>
    <scope>NUCLEOTIDE SEQUENCE</scope>
    <source>
        <strain evidence="12">CBS 12830</strain>
    </source>
</reference>
<dbReference type="Pfam" id="PF05241">
    <property type="entry name" value="EBP"/>
    <property type="match status" value="1"/>
</dbReference>
<keyword evidence="8" id="KW-0456">Lyase</keyword>
<comment type="catalytic activity">
    <reaction evidence="1">
        <text>(4aS,6R)-4a-hydroxy-L-erythro-5,6,7,8-tetrahydrobiopterin = (6R)-L-erythro-6,7-dihydrobiopterin + H2O</text>
        <dbReference type="Rhea" id="RHEA:11920"/>
        <dbReference type="ChEBI" id="CHEBI:15377"/>
        <dbReference type="ChEBI" id="CHEBI:15642"/>
        <dbReference type="ChEBI" id="CHEBI:43120"/>
        <dbReference type="EC" id="4.2.1.96"/>
    </reaction>
</comment>
<feature type="transmembrane region" description="Helical" evidence="10">
    <location>
        <begin position="158"/>
        <end position="177"/>
    </location>
</feature>
<organism evidence="12 13">
    <name type="scientific">Malassezia equina</name>
    <dbReference type="NCBI Taxonomy" id="1381935"/>
    <lineage>
        <taxon>Eukaryota</taxon>
        <taxon>Fungi</taxon>
        <taxon>Dikarya</taxon>
        <taxon>Basidiomycota</taxon>
        <taxon>Ustilaginomycotina</taxon>
        <taxon>Malasseziomycetes</taxon>
        <taxon>Malasseziales</taxon>
        <taxon>Malasseziaceae</taxon>
        <taxon>Malassezia</taxon>
    </lineage>
</organism>
<dbReference type="EC" id="4.2.1.96" evidence="4"/>
<dbReference type="GO" id="GO:0008124">
    <property type="term" value="F:4-alpha-hydroxytetrahydrobiopterin dehydratase activity"/>
    <property type="evidence" value="ECO:0007669"/>
    <property type="project" value="UniProtKB-EC"/>
</dbReference>
<evidence type="ECO:0000256" key="9">
    <source>
        <dbReference type="PROSITE-ProRule" id="PRU01087"/>
    </source>
</evidence>
<dbReference type="InterPro" id="IPR033118">
    <property type="entry name" value="EXPERA"/>
</dbReference>
<evidence type="ECO:0000256" key="8">
    <source>
        <dbReference type="ARBA" id="ARBA00023239"/>
    </source>
</evidence>
<feature type="transmembrane region" description="Helical" evidence="10">
    <location>
        <begin position="183"/>
        <end position="205"/>
    </location>
</feature>
<evidence type="ECO:0000256" key="2">
    <source>
        <dbReference type="ARBA" id="ARBA00004141"/>
    </source>
</evidence>
<evidence type="ECO:0000256" key="4">
    <source>
        <dbReference type="ARBA" id="ARBA00013252"/>
    </source>
</evidence>
<dbReference type="InterPro" id="IPR001533">
    <property type="entry name" value="Pterin_deHydtase"/>
</dbReference>
<keyword evidence="5 9" id="KW-0812">Transmembrane</keyword>
<accession>A0AAF0IY59</accession>
<evidence type="ECO:0000256" key="10">
    <source>
        <dbReference type="SAM" id="Phobius"/>
    </source>
</evidence>
<dbReference type="AlphaFoldDB" id="A0AAF0IY59"/>
<comment type="subcellular location">
    <subcellularLocation>
        <location evidence="2">Membrane</location>
        <topology evidence="2">Multi-pass membrane protein</topology>
    </subcellularLocation>
</comment>
<proteinExistence type="inferred from homology"/>
<gene>
    <name evidence="12" type="ORF">MEQU1_001208</name>
</gene>
<dbReference type="PANTHER" id="PTHR42805:SF1">
    <property type="entry name" value="PTERIN-4-ALPHA-CARBINOLAMINE DEHYDRATASE-RELATED"/>
    <property type="match status" value="1"/>
</dbReference>
<evidence type="ECO:0000256" key="7">
    <source>
        <dbReference type="ARBA" id="ARBA00023136"/>
    </source>
</evidence>
<dbReference type="SUPFAM" id="SSF55248">
    <property type="entry name" value="PCD-like"/>
    <property type="match status" value="1"/>
</dbReference>
<dbReference type="Pfam" id="PF01329">
    <property type="entry name" value="Pterin_4a"/>
    <property type="match status" value="1"/>
</dbReference>
<dbReference type="EMBL" id="CP119901">
    <property type="protein sequence ID" value="WFD22536.1"/>
    <property type="molecule type" value="Genomic_DNA"/>
</dbReference>
<sequence>MSTNLADAHCVPCSKKAIRELGLQRLSDADATAKLRELEPGWSLRPQPSVQASEASPLPPALHKVYRFRNFRTAAAFTQAIGEAAEAEGHHPALLLEWGSVSVWWWSHSLEGVLQGLVPARYVPKVFRDVLADYLRQSADPLLPHAWAPRYAWMRMALVSEFVLQVPAFVLGLYALWKNDKRVYPVLIAYGAIACFTTMQCIAMVTMGEERQQLSSANVRFLLQYVAEH</sequence>
<evidence type="ECO:0000259" key="11">
    <source>
        <dbReference type="PROSITE" id="PS51751"/>
    </source>
</evidence>
<dbReference type="GO" id="GO:0006729">
    <property type="term" value="P:tetrahydrobiopterin biosynthetic process"/>
    <property type="evidence" value="ECO:0007669"/>
    <property type="project" value="InterPro"/>
</dbReference>
<evidence type="ECO:0000256" key="3">
    <source>
        <dbReference type="ARBA" id="ARBA00006472"/>
    </source>
</evidence>
<dbReference type="PANTHER" id="PTHR42805">
    <property type="entry name" value="PTERIN-4-ALPHA-CARBINOLAMINE DEHYDRATASE-RELATED"/>
    <property type="match status" value="1"/>
</dbReference>
<evidence type="ECO:0000256" key="5">
    <source>
        <dbReference type="ARBA" id="ARBA00022692"/>
    </source>
</evidence>
<evidence type="ECO:0000313" key="12">
    <source>
        <dbReference type="EMBL" id="WFD22536.1"/>
    </source>
</evidence>
<dbReference type="Gene3D" id="3.30.1360.20">
    <property type="entry name" value="Transcriptional coactivator/pterin dehydratase"/>
    <property type="match status" value="1"/>
</dbReference>
<feature type="domain" description="EXPERA" evidence="11">
    <location>
        <begin position="99"/>
        <end position="229"/>
    </location>
</feature>
<protein>
    <recommendedName>
        <fullName evidence="4">4a-hydroxytetrahydrobiopterin dehydratase</fullName>
        <ecNumber evidence="4">4.2.1.96</ecNumber>
    </recommendedName>
</protein>
<dbReference type="Proteomes" id="UP001214415">
    <property type="component" value="Chromosome 2"/>
</dbReference>